<dbReference type="PANTHER" id="PTHR28027">
    <property type="entry name" value="TRANSCRIPTIONAL REGULATOR MIT1"/>
    <property type="match status" value="1"/>
</dbReference>
<dbReference type="EMBL" id="CAJMWV010006290">
    <property type="protein sequence ID" value="CAE6520187.1"/>
    <property type="molecule type" value="Genomic_DNA"/>
</dbReference>
<evidence type="ECO:0000259" key="2">
    <source>
        <dbReference type="PROSITE" id="PS51339"/>
    </source>
</evidence>
<dbReference type="OrthoDB" id="5572844at2759"/>
<dbReference type="PANTHER" id="PTHR28027:SF1">
    <property type="entry name" value="CAMP INDEPENDENT REGULATORY PROTEIN (AFU_ORTHOLOGUE AFUA_3G09640)"/>
    <property type="match status" value="1"/>
</dbReference>
<dbReference type="GO" id="GO:0003677">
    <property type="term" value="F:DNA binding"/>
    <property type="evidence" value="ECO:0007669"/>
    <property type="project" value="TreeGrafter"/>
</dbReference>
<accession>A0A8H3DCM6</accession>
<sequence length="501" mass="56510">MFCVAGHDVQRPTHPRLHVRDARDAQIMFEACRLGIFTPVSRRLNDSERAMFIKSGSVFVWQEADDDIGLKRWTDGLMWSCSRMREPFLFYEEKTLGDQLDPNNRSRISTKHAKELPSTGLLVKQTYSAIVTLPGSPPDAKKRKWHITCYFTHEDFPHLPTIDMDPSLRSVRVPSGVYRSGKSRQSARSNGDFGYADGSSSRRTSTSPMSSPIIPSTPTTRGSSRSSSATSSPLVTHPGVQWGADRQVLGPYGHLMDGRSCDPHVVEAGSLELPAIRPSSSSMRLPEAYALRSPHDIHQSYEPRCSEDERMIRALNRQIGVTRIQGSTSSTYIILEYFALVWRMESIKIAKVNDVTLVKGGVQQQGNLHLTAHNLIFYKSDEQETWIPYPLISLVTRLPQTLTGSSPISIRCRTFENLSFYFETLQDASDVFDSIRESTVATSVTKLYAFFYSPPPGTTHDGWSMFTPREEFGRMGLGTRTKAWRFTEINKDYSVRSRHHG</sequence>
<proteinExistence type="predicted"/>
<dbReference type="InterPro" id="IPR010569">
    <property type="entry name" value="Myotubularin-like_Pase_dom"/>
</dbReference>
<gene>
    <name evidence="3" type="ORF">RDB_LOCUS143162</name>
</gene>
<dbReference type="Gene3D" id="2.30.29.30">
    <property type="entry name" value="Pleckstrin-homology domain (PH domain)/Phosphotyrosine-binding domain (PTB)"/>
    <property type="match status" value="1"/>
</dbReference>
<feature type="compositionally biased region" description="Low complexity" evidence="1">
    <location>
        <begin position="199"/>
        <end position="233"/>
    </location>
</feature>
<dbReference type="InterPro" id="IPR018608">
    <property type="entry name" value="Gti1/Pac2"/>
</dbReference>
<dbReference type="AlphaFoldDB" id="A0A8H3DCM6"/>
<feature type="domain" description="Myotubularin phosphatase" evidence="2">
    <location>
        <begin position="462"/>
        <end position="501"/>
    </location>
</feature>
<protein>
    <recommendedName>
        <fullName evidence="2">Myotubularin phosphatase domain-containing protein</fullName>
    </recommendedName>
</protein>
<dbReference type="InterPro" id="IPR011993">
    <property type="entry name" value="PH-like_dom_sf"/>
</dbReference>
<dbReference type="Pfam" id="PF21098">
    <property type="entry name" value="PH-GRAM_MTMR6-like"/>
    <property type="match status" value="1"/>
</dbReference>
<comment type="caution">
    <text evidence="3">The sequence shown here is derived from an EMBL/GenBank/DDBJ whole genome shotgun (WGS) entry which is preliminary data.</text>
</comment>
<evidence type="ECO:0000313" key="4">
    <source>
        <dbReference type="Proteomes" id="UP000663831"/>
    </source>
</evidence>
<organism evidence="3 4">
    <name type="scientific">Rhizoctonia solani</name>
    <dbReference type="NCBI Taxonomy" id="456999"/>
    <lineage>
        <taxon>Eukaryota</taxon>
        <taxon>Fungi</taxon>
        <taxon>Dikarya</taxon>
        <taxon>Basidiomycota</taxon>
        <taxon>Agaricomycotina</taxon>
        <taxon>Agaricomycetes</taxon>
        <taxon>Cantharellales</taxon>
        <taxon>Ceratobasidiaceae</taxon>
        <taxon>Rhizoctonia</taxon>
    </lineage>
</organism>
<name>A0A8H3DCM6_9AGAM</name>
<dbReference type="Pfam" id="PF06602">
    <property type="entry name" value="Myotub-related"/>
    <property type="match status" value="1"/>
</dbReference>
<dbReference type="Proteomes" id="UP000663831">
    <property type="component" value="Unassembled WGS sequence"/>
</dbReference>
<reference evidence="3" key="1">
    <citation type="submission" date="2021-01" db="EMBL/GenBank/DDBJ databases">
        <authorList>
            <person name="Kaushik A."/>
        </authorList>
    </citation>
    <scope>NUCLEOTIDE SEQUENCE</scope>
    <source>
        <strain evidence="3">AG3-1AP</strain>
    </source>
</reference>
<dbReference type="Pfam" id="PF09729">
    <property type="entry name" value="Gti1_Pac2"/>
    <property type="match status" value="1"/>
</dbReference>
<feature type="region of interest" description="Disordered" evidence="1">
    <location>
        <begin position="176"/>
        <end position="240"/>
    </location>
</feature>
<evidence type="ECO:0000313" key="3">
    <source>
        <dbReference type="EMBL" id="CAE6520187.1"/>
    </source>
</evidence>
<dbReference type="SUPFAM" id="SSF50729">
    <property type="entry name" value="PH domain-like"/>
    <property type="match status" value="1"/>
</dbReference>
<evidence type="ECO:0000256" key="1">
    <source>
        <dbReference type="SAM" id="MobiDB-lite"/>
    </source>
</evidence>
<dbReference type="InterPro" id="IPR048994">
    <property type="entry name" value="PH-GRAM_MTMR6-9"/>
</dbReference>
<dbReference type="PROSITE" id="PS51339">
    <property type="entry name" value="PPASE_MYOTUBULARIN"/>
    <property type="match status" value="1"/>
</dbReference>